<dbReference type="SUPFAM" id="SSF54695">
    <property type="entry name" value="POZ domain"/>
    <property type="match status" value="2"/>
</dbReference>
<dbReference type="Proteomes" id="UP001177140">
    <property type="component" value="Unassembled WGS sequence"/>
</dbReference>
<keyword evidence="3" id="KW-0833">Ubl conjugation pathway</keyword>
<name>A0AA42ATN8_PAPNU</name>
<dbReference type="Gene3D" id="3.30.710.10">
    <property type="entry name" value="Potassium Channel Kv1.1, Chain A"/>
    <property type="match status" value="2"/>
</dbReference>
<dbReference type="FunFam" id="3.30.710.10:FF:000124">
    <property type="entry name" value="Protein CBG09126"/>
    <property type="match status" value="1"/>
</dbReference>
<dbReference type="InterPro" id="IPR016897">
    <property type="entry name" value="SKP1"/>
</dbReference>
<dbReference type="CDD" id="cd18322">
    <property type="entry name" value="BTB_POZ_SKP1"/>
    <property type="match status" value="2"/>
</dbReference>
<dbReference type="FunFam" id="3.30.710.10:FF:000026">
    <property type="entry name" value="E3 ubiquitin ligase complex SCF subunit"/>
    <property type="match status" value="1"/>
</dbReference>
<comment type="pathway">
    <text evidence="1">Protein modification; protein ubiquitination.</text>
</comment>
<dbReference type="SMART" id="SM00512">
    <property type="entry name" value="Skp1"/>
    <property type="match status" value="2"/>
</dbReference>
<dbReference type="Pfam" id="PF01466">
    <property type="entry name" value="Skp1"/>
    <property type="match status" value="1"/>
</dbReference>
<dbReference type="AlphaFoldDB" id="A0AA42ATN8"/>
<dbReference type="InterPro" id="IPR036296">
    <property type="entry name" value="SKP1-like_dim_sf"/>
</dbReference>
<dbReference type="InterPro" id="IPR001232">
    <property type="entry name" value="SKP1-like"/>
</dbReference>
<evidence type="ECO:0000313" key="6">
    <source>
        <dbReference type="EMBL" id="MCL7040874.1"/>
    </source>
</evidence>
<dbReference type="InterPro" id="IPR016073">
    <property type="entry name" value="Skp1_comp_POZ"/>
</dbReference>
<dbReference type="InterPro" id="IPR011333">
    <property type="entry name" value="SKP1/BTB/POZ_sf"/>
</dbReference>
<evidence type="ECO:0000256" key="2">
    <source>
        <dbReference type="ARBA" id="ARBA00009993"/>
    </source>
</evidence>
<evidence type="ECO:0000256" key="3">
    <source>
        <dbReference type="ARBA" id="ARBA00022786"/>
    </source>
</evidence>
<organism evidence="6 7">
    <name type="scientific">Papaver nudicaule</name>
    <name type="common">Iceland poppy</name>
    <dbReference type="NCBI Taxonomy" id="74823"/>
    <lineage>
        <taxon>Eukaryota</taxon>
        <taxon>Viridiplantae</taxon>
        <taxon>Streptophyta</taxon>
        <taxon>Embryophyta</taxon>
        <taxon>Tracheophyta</taxon>
        <taxon>Spermatophyta</taxon>
        <taxon>Magnoliopsida</taxon>
        <taxon>Ranunculales</taxon>
        <taxon>Papaveraceae</taxon>
        <taxon>Papaveroideae</taxon>
        <taxon>Papaver</taxon>
    </lineage>
</organism>
<dbReference type="Pfam" id="PF03931">
    <property type="entry name" value="Skp1_POZ"/>
    <property type="match status" value="2"/>
</dbReference>
<dbReference type="SUPFAM" id="SSF81382">
    <property type="entry name" value="Skp1 dimerisation domain-like"/>
    <property type="match status" value="2"/>
</dbReference>
<feature type="domain" description="SKP1 component dimerisation" evidence="4">
    <location>
        <begin position="100"/>
        <end position="146"/>
    </location>
</feature>
<evidence type="ECO:0000259" key="5">
    <source>
        <dbReference type="Pfam" id="PF03931"/>
    </source>
</evidence>
<evidence type="ECO:0000313" key="7">
    <source>
        <dbReference type="Proteomes" id="UP001177140"/>
    </source>
</evidence>
<comment type="similarity">
    <text evidence="2">Belongs to the SKP1 family.</text>
</comment>
<dbReference type="PANTHER" id="PTHR11165">
    <property type="entry name" value="SKP1"/>
    <property type="match status" value="1"/>
</dbReference>
<dbReference type="EMBL" id="JAJJMA010217381">
    <property type="protein sequence ID" value="MCL7040874.1"/>
    <property type="molecule type" value="Genomic_DNA"/>
</dbReference>
<dbReference type="GO" id="GO:0006511">
    <property type="term" value="P:ubiquitin-dependent protein catabolic process"/>
    <property type="evidence" value="ECO:0007669"/>
    <property type="project" value="InterPro"/>
</dbReference>
<evidence type="ECO:0000259" key="4">
    <source>
        <dbReference type="Pfam" id="PF01466"/>
    </source>
</evidence>
<accession>A0AA42ATN8</accession>
<keyword evidence="7" id="KW-1185">Reference proteome</keyword>
<reference evidence="6" key="1">
    <citation type="submission" date="2022-03" db="EMBL/GenBank/DDBJ databases">
        <title>A functionally conserved STORR gene fusion in Papaver species that diverged 16.8 million years ago.</title>
        <authorList>
            <person name="Catania T."/>
        </authorList>
    </citation>
    <scope>NUCLEOTIDE SEQUENCE</scope>
    <source>
        <strain evidence="6">S-191538</strain>
    </source>
</reference>
<dbReference type="InterPro" id="IPR016072">
    <property type="entry name" value="Skp1_comp_dimer"/>
</dbReference>
<evidence type="ECO:0000256" key="1">
    <source>
        <dbReference type="ARBA" id="ARBA00004906"/>
    </source>
</evidence>
<dbReference type="GO" id="GO:0009867">
    <property type="term" value="P:jasmonic acid mediated signaling pathway"/>
    <property type="evidence" value="ECO:0007669"/>
    <property type="project" value="UniProtKB-ARBA"/>
</dbReference>
<proteinExistence type="inferred from homology"/>
<feature type="domain" description="SKP1 component POZ" evidence="5">
    <location>
        <begin position="180"/>
        <end position="239"/>
    </location>
</feature>
<comment type="caution">
    <text evidence="6">The sequence shown here is derived from an EMBL/GenBank/DDBJ whole genome shotgun (WGS) entry which is preliminary data.</text>
</comment>
<protein>
    <recommendedName>
        <fullName evidence="8">SKP1-like protein</fullName>
    </recommendedName>
</protein>
<gene>
    <name evidence="6" type="ORF">MKW94_018605</name>
</gene>
<sequence length="292" mass="32717">MSTSKMITLRSSDGDAFQVSVDVALQSQTIKHMVADNCAENGIPLANVTSEVLAKVIEYFKKHVQCPKGEELKAWDAEFVKVEQPELFDLILAANYLNIKDLMELTCQTVADMFTGKTAEEIRKTFNIKNDYTPEEEEEIRSENQWNPNRASILTPNLLFIPFLLIKISSQLNLIMSTSKMITLRSSDGDAFEVSEAVALQSLTIKHMVEDDCAENGIPLPNVTRKVLAKVIEHCRKHAELPKGEELKAWDAEFVKGVLPELFDIILAANYLNINNLLDLTNQTVADMITGK</sequence>
<feature type="domain" description="SKP1 component POZ" evidence="5">
    <location>
        <begin position="5"/>
        <end position="64"/>
    </location>
</feature>
<evidence type="ECO:0008006" key="8">
    <source>
        <dbReference type="Google" id="ProtNLM"/>
    </source>
</evidence>